<proteinExistence type="inferred from homology"/>
<dbReference type="Pfam" id="PF03446">
    <property type="entry name" value="NAD_binding_2"/>
    <property type="match status" value="1"/>
</dbReference>
<sequence length="291" mass="30224">MASCAFLGLGVMGFPMAGHLRANGHDVRVWNRTATRSKAWAAEHGEGAFESVTDAVSGADFVMLCVGADKDVYAVIDQITPSLKSGAIVIDHTTASPDCARTVAITLTDRGFEFLDAPISGGQSGAEAGTLSVMCGGEAATFAEALPVMQSYGRTITHLGPSGAGQTAKCVNQICIAGALQGLSEGLRFAQAAGLDAETLLAAIGGGAAQSWQMDNRLLTMAKDEFDFGFAIDWMRKDLGIAMDEAARMGVGLPITEQVDDAYEKIQAQGGARQDTSALIRSLPKVSKSSG</sequence>
<reference evidence="7" key="1">
    <citation type="journal article" date="2014" name="Int. J. Syst. Evol. Microbiol.">
        <title>Complete genome sequence of Corynebacterium casei LMG S-19264T (=DSM 44701T), isolated from a smear-ripened cheese.</title>
        <authorList>
            <consortium name="US DOE Joint Genome Institute (JGI-PGF)"/>
            <person name="Walter F."/>
            <person name="Albersmeier A."/>
            <person name="Kalinowski J."/>
            <person name="Ruckert C."/>
        </authorList>
    </citation>
    <scope>NUCLEOTIDE SEQUENCE</scope>
    <source>
        <strain evidence="7">KCTC 32513</strain>
    </source>
</reference>
<dbReference type="Pfam" id="PF14833">
    <property type="entry name" value="NAD_binding_11"/>
    <property type="match status" value="1"/>
</dbReference>
<feature type="active site" evidence="4">
    <location>
        <position position="169"/>
    </location>
</feature>
<organism evidence="7 8">
    <name type="scientific">Algimonas arctica</name>
    <dbReference type="NCBI Taxonomy" id="1479486"/>
    <lineage>
        <taxon>Bacteria</taxon>
        <taxon>Pseudomonadati</taxon>
        <taxon>Pseudomonadota</taxon>
        <taxon>Alphaproteobacteria</taxon>
        <taxon>Maricaulales</taxon>
        <taxon>Robiginitomaculaceae</taxon>
        <taxon>Algimonas</taxon>
    </lineage>
</organism>
<dbReference type="Gene3D" id="3.40.50.720">
    <property type="entry name" value="NAD(P)-binding Rossmann-like Domain"/>
    <property type="match status" value="1"/>
</dbReference>
<comment type="caution">
    <text evidence="7">The sequence shown here is derived from an EMBL/GenBank/DDBJ whole genome shotgun (WGS) entry which is preliminary data.</text>
</comment>
<dbReference type="PANTHER" id="PTHR43060">
    <property type="entry name" value="3-HYDROXYISOBUTYRATE DEHYDROGENASE-LIKE 1, MITOCHONDRIAL-RELATED"/>
    <property type="match status" value="1"/>
</dbReference>
<name>A0A8J3CNX7_9PROT</name>
<dbReference type="GO" id="GO:0016491">
    <property type="term" value="F:oxidoreductase activity"/>
    <property type="evidence" value="ECO:0007669"/>
    <property type="project" value="UniProtKB-KW"/>
</dbReference>
<dbReference type="GO" id="GO:0050661">
    <property type="term" value="F:NADP binding"/>
    <property type="evidence" value="ECO:0007669"/>
    <property type="project" value="InterPro"/>
</dbReference>
<feature type="domain" description="6-phosphogluconate dehydrogenase NADP-binding" evidence="5">
    <location>
        <begin position="5"/>
        <end position="160"/>
    </location>
</feature>
<dbReference type="Proteomes" id="UP000634004">
    <property type="component" value="Unassembled WGS sequence"/>
</dbReference>
<dbReference type="InterPro" id="IPR006115">
    <property type="entry name" value="6PGDH_NADP-bd"/>
</dbReference>
<evidence type="ECO:0000313" key="8">
    <source>
        <dbReference type="Proteomes" id="UP000634004"/>
    </source>
</evidence>
<evidence type="ECO:0000256" key="2">
    <source>
        <dbReference type="ARBA" id="ARBA00023002"/>
    </source>
</evidence>
<dbReference type="RefSeq" id="WP_189494827.1">
    <property type="nucleotide sequence ID" value="NZ_BMZH01000001.1"/>
</dbReference>
<comment type="similarity">
    <text evidence="1">Belongs to the HIBADH-related family.</text>
</comment>
<protein>
    <submittedName>
        <fullName evidence="7">3-hydroxyisobutyrate dehydrogenase</fullName>
    </submittedName>
</protein>
<keyword evidence="3" id="KW-0520">NAD</keyword>
<evidence type="ECO:0000259" key="6">
    <source>
        <dbReference type="Pfam" id="PF14833"/>
    </source>
</evidence>
<dbReference type="Gene3D" id="1.10.1040.10">
    <property type="entry name" value="N-(1-d-carboxylethyl)-l-norvaline Dehydrogenase, domain 2"/>
    <property type="match status" value="1"/>
</dbReference>
<dbReference type="PANTHER" id="PTHR43060:SF15">
    <property type="entry name" value="3-HYDROXYISOBUTYRATE DEHYDROGENASE-LIKE 1, MITOCHONDRIAL-RELATED"/>
    <property type="match status" value="1"/>
</dbReference>
<evidence type="ECO:0000259" key="5">
    <source>
        <dbReference type="Pfam" id="PF03446"/>
    </source>
</evidence>
<dbReference type="SUPFAM" id="SSF48179">
    <property type="entry name" value="6-phosphogluconate dehydrogenase C-terminal domain-like"/>
    <property type="match status" value="1"/>
</dbReference>
<dbReference type="GO" id="GO:0051287">
    <property type="term" value="F:NAD binding"/>
    <property type="evidence" value="ECO:0007669"/>
    <property type="project" value="InterPro"/>
</dbReference>
<reference evidence="7" key="2">
    <citation type="submission" date="2020-09" db="EMBL/GenBank/DDBJ databases">
        <authorList>
            <person name="Sun Q."/>
            <person name="Kim S."/>
        </authorList>
    </citation>
    <scope>NUCLEOTIDE SEQUENCE</scope>
    <source>
        <strain evidence="7">KCTC 32513</strain>
    </source>
</reference>
<dbReference type="InterPro" id="IPR015815">
    <property type="entry name" value="HIBADH-related"/>
</dbReference>
<evidence type="ECO:0000256" key="4">
    <source>
        <dbReference type="PIRSR" id="PIRSR000103-1"/>
    </source>
</evidence>
<dbReference type="InterPro" id="IPR013328">
    <property type="entry name" value="6PGD_dom2"/>
</dbReference>
<gene>
    <name evidence="7" type="ORF">GCM10009069_03760</name>
</gene>
<dbReference type="SUPFAM" id="SSF51735">
    <property type="entry name" value="NAD(P)-binding Rossmann-fold domains"/>
    <property type="match status" value="1"/>
</dbReference>
<dbReference type="InterPro" id="IPR029154">
    <property type="entry name" value="HIBADH-like_NADP-bd"/>
</dbReference>
<evidence type="ECO:0000256" key="3">
    <source>
        <dbReference type="ARBA" id="ARBA00023027"/>
    </source>
</evidence>
<dbReference type="InterPro" id="IPR002204">
    <property type="entry name" value="3-OH-isobutyrate_DH-rel_CS"/>
</dbReference>
<accession>A0A8J3CNX7</accession>
<evidence type="ECO:0000256" key="1">
    <source>
        <dbReference type="ARBA" id="ARBA00009080"/>
    </source>
</evidence>
<dbReference type="PROSITE" id="PS00895">
    <property type="entry name" value="3_HYDROXYISOBUT_DH"/>
    <property type="match status" value="1"/>
</dbReference>
<dbReference type="EMBL" id="BMZH01000001">
    <property type="protein sequence ID" value="GHA83703.1"/>
    <property type="molecule type" value="Genomic_DNA"/>
</dbReference>
<keyword evidence="2" id="KW-0560">Oxidoreductase</keyword>
<feature type="domain" description="3-hydroxyisobutyrate dehydrogenase-like NAD-binding" evidence="6">
    <location>
        <begin position="163"/>
        <end position="282"/>
    </location>
</feature>
<dbReference type="GO" id="GO:0016054">
    <property type="term" value="P:organic acid catabolic process"/>
    <property type="evidence" value="ECO:0007669"/>
    <property type="project" value="UniProtKB-ARBA"/>
</dbReference>
<evidence type="ECO:0000313" key="7">
    <source>
        <dbReference type="EMBL" id="GHA83703.1"/>
    </source>
</evidence>
<dbReference type="InterPro" id="IPR036291">
    <property type="entry name" value="NAD(P)-bd_dom_sf"/>
</dbReference>
<dbReference type="AlphaFoldDB" id="A0A8J3CNX7"/>
<keyword evidence="8" id="KW-1185">Reference proteome</keyword>
<dbReference type="InterPro" id="IPR008927">
    <property type="entry name" value="6-PGluconate_DH-like_C_sf"/>
</dbReference>
<dbReference type="PIRSF" id="PIRSF000103">
    <property type="entry name" value="HIBADH"/>
    <property type="match status" value="1"/>
</dbReference>